<dbReference type="InParanoid" id="A0A1D2VKJ6"/>
<proteinExistence type="predicted"/>
<feature type="region of interest" description="Disordered" evidence="1">
    <location>
        <begin position="532"/>
        <end position="575"/>
    </location>
</feature>
<evidence type="ECO:0000313" key="3">
    <source>
        <dbReference type="Proteomes" id="UP000095038"/>
    </source>
</evidence>
<dbReference type="Pfam" id="PF08539">
    <property type="entry name" value="HbrB"/>
    <property type="match status" value="2"/>
</dbReference>
<evidence type="ECO:0000256" key="1">
    <source>
        <dbReference type="SAM" id="MobiDB-lite"/>
    </source>
</evidence>
<feature type="compositionally biased region" description="Polar residues" evidence="1">
    <location>
        <begin position="636"/>
        <end position="672"/>
    </location>
</feature>
<dbReference type="PANTHER" id="PTHR32428">
    <property type="entry name" value="TARGET OF RAPAMYCIN COMPLEX 2 SUBUNIT BIT61-RELATED"/>
    <property type="match status" value="1"/>
</dbReference>
<sequence length="963" mass="109789">MNSTAQNHVHRRRSSSTLSSVTFAHARSTSLSSPTDHYPSRTSFYSIDDSSRRSFDGYNDARYKADNSNLMAGRAKTINTLNLLASETRLLSTNILNDHDLLTNTVNPSVNALNSTLPPSLYNFRNNSSASITTTTSNLNPHYQFNVPSSSSISNIGFNPLTPTISNSVSKDILLNTHPAANHNMDDNKTAFTAGEDIRNNTTSKSVKNRKALQKAKLFAQKATALTNRKNSLPFTLKNDNETNNDLTSKNCKFHENTSQNINNNGNTSSEKLKKRLTIDTSQSSTLSIASPLNSNFVKSSTKFNSNNDTFNSKIQNPDYNKHLFNQKSFNHSNNHSYSYNHNHHHHINLRSRKDLLHSNNTFSSSTSNSKLLTSNGITLYNFNPTISSSSTFTNNRNNNTFSNDFLKQLAYIQSSIDIDPQNSTSRLSSKEKDSMTTDLMFLLYDSVIPLFKGESLKVTIEDLNKLVDLYLSLRIGNEVFTSNDDDNTNEFTFNKIPNKQHIAFATNTNTNSKTVNLQNFKPESAHYNYTHKSRSSVSSNHTSYGLKFNSHTTNETNQNILGNSKKEKQKKNLSKSDSIMIMNDFQDFIKVGLSVMENQSNIDNKTKKKSKLNKFYAEDSYENDSLFSLPKQNKRYQSSRANLDVQQHHSNSNSPQLNLPDNDKNNNTYSHKNNFNNVKNNNIFNNIYKGDYHHDKKTHSENYTTYHTRSNGIIMSGEKNDEVKDILYSGNIDSIDHTSFDNYRNNSINNIVGKPYNMDNNNNFNQKQDINEGFFVDETLNKRIIHPNSNIINGENDFENIENKLATLWEFFYNDVLSYLEAIFLPIQLEFEGSGKILNTPQLSKKFWYELLIPEENLSIKRFLLIYFRDFIVIPNYETMINFDSCFKSSDLICNNYQTNLINGQNMISKDTASSKMMHDQFTKRLCLLQCFGVLSAIQTGNTLQRLVKNLLEIIKNRIKYV</sequence>
<accession>A0A1D2VKJ6</accession>
<keyword evidence="3" id="KW-1185">Reference proteome</keyword>
<dbReference type="GeneID" id="30965351"/>
<dbReference type="STRING" id="1344418.A0A1D2VKJ6"/>
<dbReference type="GO" id="GO:0038203">
    <property type="term" value="P:TORC2 signaling"/>
    <property type="evidence" value="ECO:0007669"/>
    <property type="project" value="TreeGrafter"/>
</dbReference>
<dbReference type="Proteomes" id="UP000095038">
    <property type="component" value="Unassembled WGS sequence"/>
</dbReference>
<name>A0A1D2VKJ6_9ASCO</name>
<evidence type="ECO:0000313" key="2">
    <source>
        <dbReference type="EMBL" id="ODV62134.1"/>
    </source>
</evidence>
<feature type="compositionally biased region" description="Polar residues" evidence="1">
    <location>
        <begin position="536"/>
        <end position="563"/>
    </location>
</feature>
<dbReference type="RefSeq" id="XP_020048441.1">
    <property type="nucleotide sequence ID" value="XM_020191715.1"/>
</dbReference>
<dbReference type="OrthoDB" id="2290221at2759"/>
<dbReference type="GO" id="GO:0031932">
    <property type="term" value="C:TORC2 complex"/>
    <property type="evidence" value="ECO:0007669"/>
    <property type="project" value="TreeGrafter"/>
</dbReference>
<dbReference type="AlphaFoldDB" id="A0A1D2VKJ6"/>
<organism evidence="2 3">
    <name type="scientific">Ascoidea rubescens DSM 1968</name>
    <dbReference type="NCBI Taxonomy" id="1344418"/>
    <lineage>
        <taxon>Eukaryota</taxon>
        <taxon>Fungi</taxon>
        <taxon>Dikarya</taxon>
        <taxon>Ascomycota</taxon>
        <taxon>Saccharomycotina</taxon>
        <taxon>Saccharomycetes</taxon>
        <taxon>Ascoideaceae</taxon>
        <taxon>Ascoidea</taxon>
    </lineage>
</organism>
<feature type="region of interest" description="Disordered" evidence="1">
    <location>
        <begin position="636"/>
        <end position="677"/>
    </location>
</feature>
<protein>
    <submittedName>
        <fullName evidence="2">Uncharacterized protein</fullName>
    </submittedName>
</protein>
<dbReference type="PANTHER" id="PTHR32428:SF2">
    <property type="entry name" value="TARGET OF RAPAMYCIN COMPLEX 2 SUBUNIT BIT61-RELATED"/>
    <property type="match status" value="1"/>
</dbReference>
<dbReference type="InterPro" id="IPR013745">
    <property type="entry name" value="Bit61/PRR5"/>
</dbReference>
<reference evidence="3" key="1">
    <citation type="submission" date="2016-05" db="EMBL/GenBank/DDBJ databases">
        <title>Comparative genomics of biotechnologically important yeasts.</title>
        <authorList>
            <consortium name="DOE Joint Genome Institute"/>
            <person name="Riley R."/>
            <person name="Haridas S."/>
            <person name="Wolfe K.H."/>
            <person name="Lopes M.R."/>
            <person name="Hittinger C.T."/>
            <person name="Goker M."/>
            <person name="Salamov A."/>
            <person name="Wisecaver J."/>
            <person name="Long T.M."/>
            <person name="Aerts A.L."/>
            <person name="Barry K."/>
            <person name="Choi C."/>
            <person name="Clum A."/>
            <person name="Coughlan A.Y."/>
            <person name="Deshpande S."/>
            <person name="Douglass A.P."/>
            <person name="Hanson S.J."/>
            <person name="Klenk H.-P."/>
            <person name="Labutti K."/>
            <person name="Lapidus A."/>
            <person name="Lindquist E."/>
            <person name="Lipzen A."/>
            <person name="Meier-Kolthoff J.P."/>
            <person name="Ohm R.A."/>
            <person name="Otillar R.P."/>
            <person name="Pangilinan J."/>
            <person name="Peng Y."/>
            <person name="Rokas A."/>
            <person name="Rosa C.A."/>
            <person name="Scheuner C."/>
            <person name="Sibirny A.A."/>
            <person name="Slot J.C."/>
            <person name="Stielow J.B."/>
            <person name="Sun H."/>
            <person name="Kurtzman C.P."/>
            <person name="Blackwell M."/>
            <person name="Grigoriev I.V."/>
            <person name="Jeffries T.W."/>
        </authorList>
    </citation>
    <scope>NUCLEOTIDE SEQUENCE [LARGE SCALE GENOMIC DNA]</scope>
    <source>
        <strain evidence="3">DSM 1968</strain>
    </source>
</reference>
<feature type="region of interest" description="Disordered" evidence="1">
    <location>
        <begin position="1"/>
        <end position="20"/>
    </location>
</feature>
<gene>
    <name evidence="2" type="ORF">ASCRUDRAFT_69815</name>
</gene>
<dbReference type="EMBL" id="KV454478">
    <property type="protein sequence ID" value="ODV62134.1"/>
    <property type="molecule type" value="Genomic_DNA"/>
</dbReference>